<keyword evidence="9" id="KW-1133">Transmembrane helix</keyword>
<dbReference type="OrthoDB" id="1470350at2759"/>
<organism evidence="10 11">
    <name type="scientific">Saitozyma podzolica</name>
    <dbReference type="NCBI Taxonomy" id="1890683"/>
    <lineage>
        <taxon>Eukaryota</taxon>
        <taxon>Fungi</taxon>
        <taxon>Dikarya</taxon>
        <taxon>Basidiomycota</taxon>
        <taxon>Agaricomycotina</taxon>
        <taxon>Tremellomycetes</taxon>
        <taxon>Tremellales</taxon>
        <taxon>Trimorphomycetaceae</taxon>
        <taxon>Saitozyma</taxon>
    </lineage>
</organism>
<dbReference type="InterPro" id="IPR036396">
    <property type="entry name" value="Cyt_P450_sf"/>
</dbReference>
<reference evidence="10 11" key="1">
    <citation type="submission" date="2018-11" db="EMBL/GenBank/DDBJ databases">
        <title>Genome sequence of Saitozyma podzolica DSM 27192.</title>
        <authorList>
            <person name="Aliyu H."/>
            <person name="Gorte O."/>
            <person name="Ochsenreither K."/>
        </authorList>
    </citation>
    <scope>NUCLEOTIDE SEQUENCE [LARGE SCALE GENOMIC DNA]</scope>
    <source>
        <strain evidence="10 11">DSM 27192</strain>
    </source>
</reference>
<evidence type="ECO:0000256" key="7">
    <source>
        <dbReference type="ARBA" id="ARBA00023033"/>
    </source>
</evidence>
<evidence type="ECO:0000256" key="9">
    <source>
        <dbReference type="SAM" id="Phobius"/>
    </source>
</evidence>
<dbReference type="AlphaFoldDB" id="A0A427YVU3"/>
<keyword evidence="5" id="KW-0560">Oxidoreductase</keyword>
<evidence type="ECO:0000256" key="6">
    <source>
        <dbReference type="ARBA" id="ARBA00023004"/>
    </source>
</evidence>
<keyword evidence="7" id="KW-0503">Monooxygenase</keyword>
<dbReference type="PANTHER" id="PTHR24305">
    <property type="entry name" value="CYTOCHROME P450"/>
    <property type="match status" value="1"/>
</dbReference>
<keyword evidence="11" id="KW-1185">Reference proteome</keyword>
<dbReference type="GO" id="GO:0020037">
    <property type="term" value="F:heme binding"/>
    <property type="evidence" value="ECO:0007669"/>
    <property type="project" value="InterPro"/>
</dbReference>
<comment type="similarity">
    <text evidence="3">Belongs to the cytochrome P450 family.</text>
</comment>
<dbReference type="GO" id="GO:0016705">
    <property type="term" value="F:oxidoreductase activity, acting on paired donors, with incorporation or reduction of molecular oxygen"/>
    <property type="evidence" value="ECO:0007669"/>
    <property type="project" value="InterPro"/>
</dbReference>
<dbReference type="Gene3D" id="1.10.630.10">
    <property type="entry name" value="Cytochrome P450"/>
    <property type="match status" value="1"/>
</dbReference>
<evidence type="ECO:0000313" key="11">
    <source>
        <dbReference type="Proteomes" id="UP000279259"/>
    </source>
</evidence>
<dbReference type="SUPFAM" id="SSF48264">
    <property type="entry name" value="Cytochrome P450"/>
    <property type="match status" value="1"/>
</dbReference>
<evidence type="ECO:0000256" key="2">
    <source>
        <dbReference type="ARBA" id="ARBA00005179"/>
    </source>
</evidence>
<evidence type="ECO:0000256" key="4">
    <source>
        <dbReference type="ARBA" id="ARBA00022617"/>
    </source>
</evidence>
<name>A0A427YVU3_9TREE</name>
<keyword evidence="6 8" id="KW-0408">Iron</keyword>
<evidence type="ECO:0000313" key="10">
    <source>
        <dbReference type="EMBL" id="RSH95125.1"/>
    </source>
</evidence>
<keyword evidence="9" id="KW-0812">Transmembrane</keyword>
<dbReference type="CDD" id="cd11069">
    <property type="entry name" value="CYP_FUM15-like"/>
    <property type="match status" value="1"/>
</dbReference>
<dbReference type="Pfam" id="PF00067">
    <property type="entry name" value="p450"/>
    <property type="match status" value="2"/>
</dbReference>
<dbReference type="InterPro" id="IPR001128">
    <property type="entry name" value="Cyt_P450"/>
</dbReference>
<dbReference type="GO" id="GO:0005506">
    <property type="term" value="F:iron ion binding"/>
    <property type="evidence" value="ECO:0007669"/>
    <property type="project" value="InterPro"/>
</dbReference>
<proteinExistence type="inferred from homology"/>
<dbReference type="InterPro" id="IPR002401">
    <property type="entry name" value="Cyt_P450_E_grp-I"/>
</dbReference>
<comment type="cofactor">
    <cofactor evidence="1 8">
        <name>heme</name>
        <dbReference type="ChEBI" id="CHEBI:30413"/>
    </cofactor>
</comment>
<dbReference type="EMBL" id="RSCD01000001">
    <property type="protein sequence ID" value="RSH95125.1"/>
    <property type="molecule type" value="Genomic_DNA"/>
</dbReference>
<evidence type="ECO:0000256" key="5">
    <source>
        <dbReference type="ARBA" id="ARBA00023002"/>
    </source>
</evidence>
<dbReference type="Proteomes" id="UP000279259">
    <property type="component" value="Unassembled WGS sequence"/>
</dbReference>
<evidence type="ECO:0000256" key="1">
    <source>
        <dbReference type="ARBA" id="ARBA00001971"/>
    </source>
</evidence>
<comment type="caution">
    <text evidence="10">The sequence shown here is derived from an EMBL/GenBank/DDBJ whole genome shotgun (WGS) entry which is preliminary data.</text>
</comment>
<evidence type="ECO:0000256" key="3">
    <source>
        <dbReference type="ARBA" id="ARBA00010617"/>
    </source>
</evidence>
<feature type="binding site" description="axial binding residue" evidence="8">
    <location>
        <position position="518"/>
    </location>
    <ligand>
        <name>heme</name>
        <dbReference type="ChEBI" id="CHEBI:30413"/>
    </ligand>
    <ligandPart>
        <name>Fe</name>
        <dbReference type="ChEBI" id="CHEBI:18248"/>
    </ligandPart>
</feature>
<accession>A0A427YVU3</accession>
<sequence>MSMLPIDLEWLALGVAGAVAVLFTGLWFYLWLYREWTLPFRNVDGPKPSHFLWGNISEIIKAGPDMQHSVWRKEFGLTYRYRVLFGSPRFYSADPVALSYILGHTDKFPKPPQMRKNMADMLGNGVLIAEGHDHRRQRKILNPSFSASAVRDMIPVFYDKAFELRDKLVSLIEDDNLAAIAAPTPAKPEDVVPGARKIDVLKFLGMATIDVIGIAGFNYDFRALHQPRNELAEAFRDMFSAGQNLTVMGIIQALVPGADLIPTKRMRTIWASQATTRRIGKRLIEEKKKAIRQQHAGGLEKGDDIGTDMLSLCIRANMAADLKPDQKLTDEEVLAQITTFMLAGNETSSTALTWILWQLALHPELQDRLREECQSVDDERPSIETVSALPYMDAVVREGLRLLPPAPSTVREASEDAVVPLGTPINGRDGKMIDSIRLNKGTTIFVLGGCEDAIPDGTVAIMAVNHSTEIWGADALEFNPDRFARISSDSDPEKAHIANQVPGVWGNLLTFLGGTRNCIGYRFALAEIKVILFVLMRSFTFENLPSKPEIEKKTAIVMRPRIKGEEAAGLQMPLLVKPISA</sequence>
<feature type="transmembrane region" description="Helical" evidence="9">
    <location>
        <begin position="12"/>
        <end position="32"/>
    </location>
</feature>
<dbReference type="PRINTS" id="PR00463">
    <property type="entry name" value="EP450I"/>
</dbReference>
<keyword evidence="9" id="KW-0472">Membrane</keyword>
<evidence type="ECO:0008006" key="12">
    <source>
        <dbReference type="Google" id="ProtNLM"/>
    </source>
</evidence>
<dbReference type="PANTHER" id="PTHR24305:SF166">
    <property type="entry name" value="CYTOCHROME P450 12A4, MITOCHONDRIAL-RELATED"/>
    <property type="match status" value="1"/>
</dbReference>
<dbReference type="STRING" id="1890683.A0A427YVU3"/>
<dbReference type="InterPro" id="IPR050121">
    <property type="entry name" value="Cytochrome_P450_monoxygenase"/>
</dbReference>
<dbReference type="GO" id="GO:0004497">
    <property type="term" value="F:monooxygenase activity"/>
    <property type="evidence" value="ECO:0007669"/>
    <property type="project" value="UniProtKB-KW"/>
</dbReference>
<protein>
    <recommendedName>
        <fullName evidence="12">Cytochrome P450-dit2</fullName>
    </recommendedName>
</protein>
<dbReference type="PRINTS" id="PR00385">
    <property type="entry name" value="P450"/>
</dbReference>
<evidence type="ECO:0000256" key="8">
    <source>
        <dbReference type="PIRSR" id="PIRSR602401-1"/>
    </source>
</evidence>
<keyword evidence="8" id="KW-0479">Metal-binding</keyword>
<keyword evidence="4 8" id="KW-0349">Heme</keyword>
<gene>
    <name evidence="10" type="ORF">EHS25_000211</name>
</gene>
<comment type="pathway">
    <text evidence="2">Secondary metabolite biosynthesis.</text>
</comment>